<name>A0AAV4VHE0_CAEEX</name>
<dbReference type="EMBL" id="BPLR01014528">
    <property type="protein sequence ID" value="GIY69399.1"/>
    <property type="molecule type" value="Genomic_DNA"/>
</dbReference>
<protein>
    <submittedName>
        <fullName evidence="1">Uncharacterized protein</fullName>
    </submittedName>
</protein>
<accession>A0AAV4VHE0</accession>
<evidence type="ECO:0000313" key="1">
    <source>
        <dbReference type="EMBL" id="GIY69399.1"/>
    </source>
</evidence>
<reference evidence="1 2" key="1">
    <citation type="submission" date="2021-06" db="EMBL/GenBank/DDBJ databases">
        <title>Caerostris extrusa draft genome.</title>
        <authorList>
            <person name="Kono N."/>
            <person name="Arakawa K."/>
        </authorList>
    </citation>
    <scope>NUCLEOTIDE SEQUENCE [LARGE SCALE GENOMIC DNA]</scope>
</reference>
<proteinExistence type="predicted"/>
<dbReference type="AlphaFoldDB" id="A0AAV4VHE0"/>
<gene>
    <name evidence="1" type="ORF">CEXT_379541</name>
</gene>
<comment type="caution">
    <text evidence="1">The sequence shown here is derived from an EMBL/GenBank/DDBJ whole genome shotgun (WGS) entry which is preliminary data.</text>
</comment>
<organism evidence="1 2">
    <name type="scientific">Caerostris extrusa</name>
    <name type="common">Bark spider</name>
    <name type="synonym">Caerostris bankana</name>
    <dbReference type="NCBI Taxonomy" id="172846"/>
    <lineage>
        <taxon>Eukaryota</taxon>
        <taxon>Metazoa</taxon>
        <taxon>Ecdysozoa</taxon>
        <taxon>Arthropoda</taxon>
        <taxon>Chelicerata</taxon>
        <taxon>Arachnida</taxon>
        <taxon>Araneae</taxon>
        <taxon>Araneomorphae</taxon>
        <taxon>Entelegynae</taxon>
        <taxon>Araneoidea</taxon>
        <taxon>Araneidae</taxon>
        <taxon>Caerostris</taxon>
    </lineage>
</organism>
<evidence type="ECO:0000313" key="2">
    <source>
        <dbReference type="Proteomes" id="UP001054945"/>
    </source>
</evidence>
<keyword evidence="2" id="KW-1185">Reference proteome</keyword>
<dbReference type="Proteomes" id="UP001054945">
    <property type="component" value="Unassembled WGS sequence"/>
</dbReference>
<sequence>MLRSLRDAGVFSMPFCTHCQNALRENRRRSFFHTSIKSKGGNDVTTCVPPIYVIRGPLHQRFPPVFILNSEQCERGFY</sequence>